<dbReference type="STRING" id="1314782.A0A165RH56"/>
<evidence type="ECO:0000313" key="1">
    <source>
        <dbReference type="EMBL" id="KZT23803.1"/>
    </source>
</evidence>
<reference evidence="1 2" key="1">
    <citation type="journal article" date="2016" name="Mol. Biol. Evol.">
        <title>Comparative Genomics of Early-Diverging Mushroom-Forming Fungi Provides Insights into the Origins of Lignocellulose Decay Capabilities.</title>
        <authorList>
            <person name="Nagy L.G."/>
            <person name="Riley R."/>
            <person name="Tritt A."/>
            <person name="Adam C."/>
            <person name="Daum C."/>
            <person name="Floudas D."/>
            <person name="Sun H."/>
            <person name="Yadav J.S."/>
            <person name="Pangilinan J."/>
            <person name="Larsson K.H."/>
            <person name="Matsuura K."/>
            <person name="Barry K."/>
            <person name="Labutti K."/>
            <person name="Kuo R."/>
            <person name="Ohm R.A."/>
            <person name="Bhattacharya S.S."/>
            <person name="Shirouzu T."/>
            <person name="Yoshinaga Y."/>
            <person name="Martin F.M."/>
            <person name="Grigoriev I.V."/>
            <person name="Hibbett D.S."/>
        </authorList>
    </citation>
    <scope>NUCLEOTIDE SEQUENCE [LARGE SCALE GENOMIC DNA]</scope>
    <source>
        <strain evidence="1 2">HHB14362 ss-1</strain>
    </source>
</reference>
<gene>
    <name evidence="1" type="ORF">NEOLEDRAFT_1052665</name>
</gene>
<dbReference type="Proteomes" id="UP000076761">
    <property type="component" value="Unassembled WGS sequence"/>
</dbReference>
<dbReference type="InParanoid" id="A0A165RH56"/>
<dbReference type="AlphaFoldDB" id="A0A165RH56"/>
<feature type="non-terminal residue" evidence="1">
    <location>
        <position position="1"/>
    </location>
</feature>
<dbReference type="OrthoDB" id="3245657at2759"/>
<evidence type="ECO:0008006" key="3">
    <source>
        <dbReference type="Google" id="ProtNLM"/>
    </source>
</evidence>
<dbReference type="EMBL" id="KV425582">
    <property type="protein sequence ID" value="KZT23803.1"/>
    <property type="molecule type" value="Genomic_DNA"/>
</dbReference>
<keyword evidence="2" id="KW-1185">Reference proteome</keyword>
<evidence type="ECO:0000313" key="2">
    <source>
        <dbReference type="Proteomes" id="UP000076761"/>
    </source>
</evidence>
<protein>
    <recommendedName>
        <fullName evidence="3">Carbohydrate-binding module family 35 protein</fullName>
    </recommendedName>
</protein>
<organism evidence="1 2">
    <name type="scientific">Neolentinus lepideus HHB14362 ss-1</name>
    <dbReference type="NCBI Taxonomy" id="1314782"/>
    <lineage>
        <taxon>Eukaryota</taxon>
        <taxon>Fungi</taxon>
        <taxon>Dikarya</taxon>
        <taxon>Basidiomycota</taxon>
        <taxon>Agaricomycotina</taxon>
        <taxon>Agaricomycetes</taxon>
        <taxon>Gloeophyllales</taxon>
        <taxon>Gloeophyllaceae</taxon>
        <taxon>Neolentinus</taxon>
    </lineage>
</organism>
<feature type="non-terminal residue" evidence="1">
    <location>
        <position position="162"/>
    </location>
</feature>
<sequence length="162" mass="17594">ATLTNVTVDDTGGDPFTGAQVAYSPAGAWNTGGDCVGCTAHPDPSQMYMRTWHDATFVPASSGDSPSNIVSLSVPFYGGAIYVYCVLTFTYDHPAGNSDMQFWIDSDIVGQFELPANGSTDYEYNFPVYVNESIEAGLHTFRLETGHNNTKSLVLFDYLVYS</sequence>
<proteinExistence type="predicted"/>
<accession>A0A165RH56</accession>
<name>A0A165RH56_9AGAM</name>